<evidence type="ECO:0000259" key="11">
    <source>
        <dbReference type="Pfam" id="PF01612"/>
    </source>
</evidence>
<reference evidence="12 13" key="1">
    <citation type="submission" date="2024-10" db="EMBL/GenBank/DDBJ databases">
        <title>Updated reference genomes for cyclostephanoid diatoms.</title>
        <authorList>
            <person name="Roberts W.R."/>
            <person name="Alverson A.J."/>
        </authorList>
    </citation>
    <scope>NUCLEOTIDE SEQUENCE [LARGE SCALE GENOMIC DNA]</scope>
    <source>
        <strain evidence="12 13">AJA276-08</strain>
    </source>
</reference>
<dbReference type="InterPro" id="IPR002562">
    <property type="entry name" value="3'-5'_exonuclease_dom"/>
</dbReference>
<feature type="compositionally biased region" description="Basic residues" evidence="10">
    <location>
        <begin position="57"/>
        <end position="67"/>
    </location>
</feature>
<evidence type="ECO:0000313" key="13">
    <source>
        <dbReference type="Proteomes" id="UP001530315"/>
    </source>
</evidence>
<evidence type="ECO:0000256" key="7">
    <source>
        <dbReference type="ARBA" id="ARBA00023242"/>
    </source>
</evidence>
<evidence type="ECO:0000256" key="4">
    <source>
        <dbReference type="ARBA" id="ARBA00022801"/>
    </source>
</evidence>
<feature type="region of interest" description="Disordered" evidence="10">
    <location>
        <begin position="1"/>
        <end position="152"/>
    </location>
</feature>
<dbReference type="InterPro" id="IPR012337">
    <property type="entry name" value="RNaseH-like_sf"/>
</dbReference>
<name>A0ABD3P577_9STRA</name>
<keyword evidence="3" id="KW-0479">Metal-binding</keyword>
<keyword evidence="6" id="KW-0460">Magnesium</keyword>
<dbReference type="Gene3D" id="3.30.420.10">
    <property type="entry name" value="Ribonuclease H-like superfamily/Ribonuclease H"/>
    <property type="match status" value="1"/>
</dbReference>
<dbReference type="AlphaFoldDB" id="A0ABD3P577"/>
<dbReference type="GO" id="GO:0005634">
    <property type="term" value="C:nucleus"/>
    <property type="evidence" value="ECO:0007669"/>
    <property type="project" value="UniProtKB-SubCell"/>
</dbReference>
<evidence type="ECO:0000256" key="5">
    <source>
        <dbReference type="ARBA" id="ARBA00022839"/>
    </source>
</evidence>
<comment type="caution">
    <text evidence="12">The sequence shown here is derived from an EMBL/GenBank/DDBJ whole genome shotgun (WGS) entry which is preliminary data.</text>
</comment>
<evidence type="ECO:0000256" key="9">
    <source>
        <dbReference type="ARBA" id="ARBA00042761"/>
    </source>
</evidence>
<organism evidence="12 13">
    <name type="scientific">Stephanodiscus triporus</name>
    <dbReference type="NCBI Taxonomy" id="2934178"/>
    <lineage>
        <taxon>Eukaryota</taxon>
        <taxon>Sar</taxon>
        <taxon>Stramenopiles</taxon>
        <taxon>Ochrophyta</taxon>
        <taxon>Bacillariophyta</taxon>
        <taxon>Coscinodiscophyceae</taxon>
        <taxon>Thalassiosirophycidae</taxon>
        <taxon>Stephanodiscales</taxon>
        <taxon>Stephanodiscaceae</taxon>
        <taxon>Stephanodiscus</taxon>
    </lineage>
</organism>
<keyword evidence="2" id="KW-0540">Nuclease</keyword>
<keyword evidence="13" id="KW-1185">Reference proteome</keyword>
<evidence type="ECO:0000256" key="8">
    <source>
        <dbReference type="ARBA" id="ARBA00040531"/>
    </source>
</evidence>
<evidence type="ECO:0000256" key="1">
    <source>
        <dbReference type="ARBA" id="ARBA00004123"/>
    </source>
</evidence>
<proteinExistence type="predicted"/>
<dbReference type="InterPro" id="IPR051132">
    <property type="entry name" value="3-5_Exonuclease_domain"/>
</dbReference>
<dbReference type="GO" id="GO:0008408">
    <property type="term" value="F:3'-5' exonuclease activity"/>
    <property type="evidence" value="ECO:0007669"/>
    <property type="project" value="UniProtKB-ARBA"/>
</dbReference>
<comment type="subcellular location">
    <subcellularLocation>
        <location evidence="1">Nucleus</location>
    </subcellularLocation>
</comment>
<feature type="compositionally biased region" description="Basic residues" evidence="10">
    <location>
        <begin position="95"/>
        <end position="109"/>
    </location>
</feature>
<dbReference type="PANTHER" id="PTHR13620:SF109">
    <property type="entry name" value="3'-5' EXONUCLEASE"/>
    <property type="match status" value="1"/>
</dbReference>
<dbReference type="CDD" id="cd06141">
    <property type="entry name" value="WRN_exo"/>
    <property type="match status" value="1"/>
</dbReference>
<feature type="domain" description="3'-5' exonuclease" evidence="11">
    <location>
        <begin position="249"/>
        <end position="424"/>
    </location>
</feature>
<dbReference type="Proteomes" id="UP001530315">
    <property type="component" value="Unassembled WGS sequence"/>
</dbReference>
<evidence type="ECO:0000256" key="2">
    <source>
        <dbReference type="ARBA" id="ARBA00022722"/>
    </source>
</evidence>
<keyword evidence="7" id="KW-0539">Nucleus</keyword>
<evidence type="ECO:0000256" key="6">
    <source>
        <dbReference type="ARBA" id="ARBA00022842"/>
    </source>
</evidence>
<protein>
    <recommendedName>
        <fullName evidence="8">3'-5' exonuclease</fullName>
    </recommendedName>
    <alternativeName>
        <fullName evidence="9">Werner Syndrome-like exonuclease</fullName>
    </alternativeName>
</protein>
<dbReference type="PANTHER" id="PTHR13620">
    <property type="entry name" value="3-5 EXONUCLEASE"/>
    <property type="match status" value="1"/>
</dbReference>
<accession>A0ABD3P577</accession>
<feature type="region of interest" description="Disordered" evidence="10">
    <location>
        <begin position="293"/>
        <end position="315"/>
    </location>
</feature>
<sequence length="428" mass="47868">MHQRSSSVGERGGVKRNRAGDILDAGGSLLLSTREQLREVFGSHSNDRRTAAQKSSNKNKKSRPTRRRMNDADARGRQWQEDRKPRQDLDPTMQSRRRARRGGRNRGRRRDAPSKQQTSRNDAHGPVIRRGEQPTDGAGPDGDAPEARVDKTKEERAVALAAEDVLVRHIVSKVGKDYEFVDLPRDRINDLPDVPYRRTKNAVVVVSNSDESDKAVADIRAELSTSAHRRSREDGIVDDDDDDGDDTMKSYHYVGLDTETRPKFTRGGENHPPALLQIATESTAYLFRLTFRRGGGGTDQQRRRRRHDEDDERNNAMTSSLMQLLSDTSIIKVGIGIHNDVRELERVYGIGTCGHSASYLDLGKLVGLRWPNIRRAGLRNLAATVLGYRLSKAQQMKDWEMSRLTPAMVAYAAADAFVALDLLAAIVG</sequence>
<keyword evidence="4" id="KW-0378">Hydrolase</keyword>
<dbReference type="GO" id="GO:0046872">
    <property type="term" value="F:metal ion binding"/>
    <property type="evidence" value="ECO:0007669"/>
    <property type="project" value="UniProtKB-KW"/>
</dbReference>
<gene>
    <name evidence="12" type="ORF">ACHAW5_004692</name>
</gene>
<evidence type="ECO:0000256" key="3">
    <source>
        <dbReference type="ARBA" id="ARBA00022723"/>
    </source>
</evidence>
<evidence type="ECO:0000256" key="10">
    <source>
        <dbReference type="SAM" id="MobiDB-lite"/>
    </source>
</evidence>
<keyword evidence="5" id="KW-0269">Exonuclease</keyword>
<dbReference type="InterPro" id="IPR036397">
    <property type="entry name" value="RNaseH_sf"/>
</dbReference>
<evidence type="ECO:0000313" key="12">
    <source>
        <dbReference type="EMBL" id="KAL3783222.1"/>
    </source>
</evidence>
<dbReference type="SUPFAM" id="SSF53098">
    <property type="entry name" value="Ribonuclease H-like"/>
    <property type="match status" value="1"/>
</dbReference>
<dbReference type="EMBL" id="JALLAZ020000983">
    <property type="protein sequence ID" value="KAL3783222.1"/>
    <property type="molecule type" value="Genomic_DNA"/>
</dbReference>
<dbReference type="Pfam" id="PF01612">
    <property type="entry name" value="DNA_pol_A_exo1"/>
    <property type="match status" value="1"/>
</dbReference>
<feature type="compositionally biased region" description="Basic and acidic residues" evidence="10">
    <location>
        <begin position="68"/>
        <end position="89"/>
    </location>
</feature>